<evidence type="ECO:0000313" key="3">
    <source>
        <dbReference type="Proteomes" id="UP000619534"/>
    </source>
</evidence>
<comment type="caution">
    <text evidence="2">The sequence shown here is derived from an EMBL/GenBank/DDBJ whole genome shotgun (WGS) entry which is preliminary data.</text>
</comment>
<feature type="transmembrane region" description="Helical" evidence="1">
    <location>
        <begin position="119"/>
        <end position="140"/>
    </location>
</feature>
<gene>
    <name evidence="2" type="ORF">GCM10007216_05640</name>
</gene>
<reference evidence="3" key="1">
    <citation type="journal article" date="2019" name="Int. J. Syst. Evol. Microbiol.">
        <title>The Global Catalogue of Microorganisms (GCM) 10K type strain sequencing project: providing services to taxonomists for standard genome sequencing and annotation.</title>
        <authorList>
            <consortium name="The Broad Institute Genomics Platform"/>
            <consortium name="The Broad Institute Genome Sequencing Center for Infectious Disease"/>
            <person name="Wu L."/>
            <person name="Ma J."/>
        </authorList>
    </citation>
    <scope>NUCLEOTIDE SEQUENCE [LARGE SCALE GENOMIC DNA]</scope>
    <source>
        <strain evidence="3">CCM 7282</strain>
    </source>
</reference>
<feature type="transmembrane region" description="Helical" evidence="1">
    <location>
        <begin position="30"/>
        <end position="57"/>
    </location>
</feature>
<feature type="transmembrane region" description="Helical" evidence="1">
    <location>
        <begin position="94"/>
        <end position="112"/>
    </location>
</feature>
<sequence length="197" mass="21227">MGSFFRKTTSSGWEEALFPNISGYSKTMRLAVGALLGSIAVIFQSAGVFTGVGYILSMMSTGPLVLASLLAVRTGVMTYVITIFLLGILQPSEVLVFAFTTGLLGLSLGFGLKFLKRGLLIIPSAALCLTLGISILLYGFKFPILGPSVTSHFNRGILTGIFAFSLLYSWIWKTLSIPAFKLLNKVLPLRMSSRKEG</sequence>
<evidence type="ECO:0000313" key="2">
    <source>
        <dbReference type="EMBL" id="GGC77975.1"/>
    </source>
</evidence>
<keyword evidence="1" id="KW-1133">Transmembrane helix</keyword>
<feature type="transmembrane region" description="Helical" evidence="1">
    <location>
        <begin position="152"/>
        <end position="171"/>
    </location>
</feature>
<name>A0ABQ1NR28_9BACI</name>
<dbReference type="EMBL" id="BMCJ01000001">
    <property type="protein sequence ID" value="GGC77975.1"/>
    <property type="molecule type" value="Genomic_DNA"/>
</dbReference>
<dbReference type="RefSeq" id="WP_062445145.1">
    <property type="nucleotide sequence ID" value="NZ_BMCJ01000001.1"/>
</dbReference>
<dbReference type="Proteomes" id="UP000619534">
    <property type="component" value="Unassembled WGS sequence"/>
</dbReference>
<protein>
    <submittedName>
        <fullName evidence="2">Uncharacterized protein</fullName>
    </submittedName>
</protein>
<keyword evidence="3" id="KW-1185">Reference proteome</keyword>
<keyword evidence="1" id="KW-0472">Membrane</keyword>
<organism evidence="2 3">
    <name type="scientific">Thalassobacillus devorans</name>
    <dbReference type="NCBI Taxonomy" id="279813"/>
    <lineage>
        <taxon>Bacteria</taxon>
        <taxon>Bacillati</taxon>
        <taxon>Bacillota</taxon>
        <taxon>Bacilli</taxon>
        <taxon>Bacillales</taxon>
        <taxon>Bacillaceae</taxon>
        <taxon>Thalassobacillus</taxon>
    </lineage>
</organism>
<proteinExistence type="predicted"/>
<accession>A0ABQ1NR28</accession>
<evidence type="ECO:0000256" key="1">
    <source>
        <dbReference type="SAM" id="Phobius"/>
    </source>
</evidence>
<feature type="transmembrane region" description="Helical" evidence="1">
    <location>
        <begin position="64"/>
        <end position="88"/>
    </location>
</feature>
<keyword evidence="1" id="KW-0812">Transmembrane</keyword>